<evidence type="ECO:0000256" key="1">
    <source>
        <dbReference type="ARBA" id="ARBA00005651"/>
    </source>
</evidence>
<sequence>MKLETLEIKIPKEILLQVRKEELIKEIKFLIAIDMYDRGILSLSKAALLAEMTKEEFMEILSEYGVDIIKYPKEELEEELENLKEAK</sequence>
<dbReference type="PANTHER" id="PTHR37525">
    <property type="entry name" value="UPF0175 PROTEIN SSL1255"/>
    <property type="match status" value="1"/>
</dbReference>
<accession>B8DYQ5</accession>
<dbReference type="Pfam" id="PF03683">
    <property type="entry name" value="UPF0175"/>
    <property type="match status" value="1"/>
</dbReference>
<name>B8DYQ5_DICTD</name>
<comment type="similarity">
    <text evidence="1">Belongs to the UPF0175 family.</text>
</comment>
<dbReference type="HOGENOM" id="CLU_154570_4_1_0"/>
<dbReference type="EnsemblBacteria" id="ACK41437">
    <property type="protein sequence ID" value="ACK41437"/>
    <property type="gene ID" value="Dtur_0101"/>
</dbReference>
<dbReference type="InterPro" id="IPR052264">
    <property type="entry name" value="UPF0175_domain"/>
</dbReference>
<evidence type="ECO:0000313" key="3">
    <source>
        <dbReference type="Proteomes" id="UP000007719"/>
    </source>
</evidence>
<dbReference type="PANTHER" id="PTHR37525:SF1">
    <property type="entry name" value="UPF0175 PROTEIN SSL1255"/>
    <property type="match status" value="1"/>
</dbReference>
<gene>
    <name evidence="2" type="ordered locus">Dtur_0101</name>
</gene>
<evidence type="ECO:0000313" key="2">
    <source>
        <dbReference type="EMBL" id="ACK41437.1"/>
    </source>
</evidence>
<dbReference type="AlphaFoldDB" id="B8DYQ5"/>
<dbReference type="EMBL" id="CP001251">
    <property type="protein sequence ID" value="ACK41437.1"/>
    <property type="molecule type" value="Genomic_DNA"/>
</dbReference>
<reference evidence="3" key="1">
    <citation type="journal article" date="2016" name="Front. Microbiol.">
        <title>The complete genome sequence of hyperthermophile Dictyoglomus turgidum DSM 6724 reveals a specialized carbohydrate fermentor.</title>
        <authorList>
            <person name="Brumm P.J."/>
            <person name="Gowda K."/>
            <person name="Robb F.T."/>
            <person name="Mead D.A."/>
        </authorList>
    </citation>
    <scope>NUCLEOTIDE SEQUENCE [LARGE SCALE GENOMIC DNA]</scope>
    <source>
        <strain evidence="3">DSM 6724 / Z-1310</strain>
    </source>
</reference>
<proteinExistence type="inferred from homology"/>
<dbReference type="InterPro" id="IPR005368">
    <property type="entry name" value="UPF0175"/>
</dbReference>
<dbReference type="InParanoid" id="B8DYQ5"/>
<keyword evidence="3" id="KW-1185">Reference proteome</keyword>
<organism evidence="2 3">
    <name type="scientific">Dictyoglomus turgidum (strain DSM 6724 / Z-1310)</name>
    <dbReference type="NCBI Taxonomy" id="515635"/>
    <lineage>
        <taxon>Bacteria</taxon>
        <taxon>Pseudomonadati</taxon>
        <taxon>Dictyoglomota</taxon>
        <taxon>Dictyoglomia</taxon>
        <taxon>Dictyoglomales</taxon>
        <taxon>Dictyoglomaceae</taxon>
        <taxon>Dictyoglomus</taxon>
    </lineage>
</organism>
<dbReference type="Proteomes" id="UP000007719">
    <property type="component" value="Chromosome"/>
</dbReference>
<dbReference type="KEGG" id="dtu:Dtur_0101"/>
<protein>
    <submittedName>
        <fullName evidence="2">Uncharacterized protein</fullName>
    </submittedName>
</protein>
<dbReference type="RefSeq" id="WP_012582523.1">
    <property type="nucleotide sequence ID" value="NC_011661.1"/>
</dbReference>
<dbReference type="OrthoDB" id="5771572at2"/>